<evidence type="ECO:0000313" key="6">
    <source>
        <dbReference type="EMBL" id="KNC70827.1"/>
    </source>
</evidence>
<keyword evidence="3 4" id="KW-0239">DNA-directed DNA polymerase</keyword>
<dbReference type="PANTHER" id="PTHR10670:SF0">
    <property type="entry name" value="DNA POLYMERASE EPSILON CATALYTIC SUBUNIT A"/>
    <property type="match status" value="1"/>
</dbReference>
<dbReference type="GO" id="GO:0045004">
    <property type="term" value="P:DNA replication proofreading"/>
    <property type="evidence" value="ECO:0007669"/>
    <property type="project" value="TreeGrafter"/>
</dbReference>
<keyword evidence="4" id="KW-0235">DNA replication</keyword>
<dbReference type="GO" id="GO:0051539">
    <property type="term" value="F:4 iron, 4 sulfur cluster binding"/>
    <property type="evidence" value="ECO:0007669"/>
    <property type="project" value="UniProtKB-KW"/>
</dbReference>
<dbReference type="GO" id="GO:0008622">
    <property type="term" value="C:epsilon DNA polymerase complex"/>
    <property type="evidence" value="ECO:0007669"/>
    <property type="project" value="InterPro"/>
</dbReference>
<dbReference type="EMBL" id="KQ250163">
    <property type="protein sequence ID" value="KNC70827.1"/>
    <property type="molecule type" value="Genomic_DNA"/>
</dbReference>
<dbReference type="SUPFAM" id="SSF56672">
    <property type="entry name" value="DNA/RNA polymerases"/>
    <property type="match status" value="1"/>
</dbReference>
<dbReference type="PANTHER" id="PTHR10670">
    <property type="entry name" value="DNA POLYMERASE EPSILON CATALYTIC SUBUNIT A"/>
    <property type="match status" value="1"/>
</dbReference>
<evidence type="ECO:0000256" key="3">
    <source>
        <dbReference type="ARBA" id="ARBA00022932"/>
    </source>
</evidence>
<protein>
    <recommendedName>
        <fullName evidence="4">DNA polymerase epsilon catalytic subunit</fullName>
        <ecNumber evidence="4">2.7.7.7</ecNumber>
    </recommendedName>
</protein>
<evidence type="ECO:0000256" key="1">
    <source>
        <dbReference type="ARBA" id="ARBA00022679"/>
    </source>
</evidence>
<keyword evidence="7" id="KW-1185">Reference proteome</keyword>
<keyword evidence="1 4" id="KW-0808">Transferase</keyword>
<dbReference type="OrthoDB" id="10060449at2759"/>
<dbReference type="GO" id="GO:0000166">
    <property type="term" value="F:nucleotide binding"/>
    <property type="evidence" value="ECO:0007669"/>
    <property type="project" value="InterPro"/>
</dbReference>
<dbReference type="GO" id="GO:0006297">
    <property type="term" value="P:nucleotide-excision repair, DNA gap filling"/>
    <property type="evidence" value="ECO:0007669"/>
    <property type="project" value="TreeGrafter"/>
</dbReference>
<keyword evidence="2 4" id="KW-0548">Nucleotidyltransferase</keyword>
<dbReference type="eggNOG" id="KOG1798">
    <property type="taxonomic scope" value="Eukaryota"/>
</dbReference>
<dbReference type="InterPro" id="IPR006134">
    <property type="entry name" value="DNA-dir_DNA_pol_B_multi_dom"/>
</dbReference>
<dbReference type="STRING" id="667725.A0A0L0F2B3"/>
<dbReference type="GO" id="GO:0003677">
    <property type="term" value="F:DNA binding"/>
    <property type="evidence" value="ECO:0007669"/>
    <property type="project" value="UniProtKB-KW"/>
</dbReference>
<keyword evidence="4" id="KW-0408">Iron</keyword>
<comment type="catalytic activity">
    <reaction evidence="4">
        <text>DNA(n) + a 2'-deoxyribonucleoside 5'-triphosphate = DNA(n+1) + diphosphate</text>
        <dbReference type="Rhea" id="RHEA:22508"/>
        <dbReference type="Rhea" id="RHEA-COMP:17339"/>
        <dbReference type="Rhea" id="RHEA-COMP:17340"/>
        <dbReference type="ChEBI" id="CHEBI:33019"/>
        <dbReference type="ChEBI" id="CHEBI:61560"/>
        <dbReference type="ChEBI" id="CHEBI:173112"/>
        <dbReference type="EC" id="2.7.7.7"/>
    </reaction>
</comment>
<dbReference type="Pfam" id="PF00136">
    <property type="entry name" value="DNA_pol_B"/>
    <property type="match status" value="1"/>
</dbReference>
<comment type="function">
    <text evidence="4">DNA polymerase II participates in chromosomal DNA replication.</text>
</comment>
<comment type="cofactor">
    <cofactor evidence="4">
        <name>[4Fe-4S] cluster</name>
        <dbReference type="ChEBI" id="CHEBI:49883"/>
    </cofactor>
</comment>
<name>A0A0L0F2B3_9EUKA</name>
<evidence type="ECO:0000259" key="5">
    <source>
        <dbReference type="Pfam" id="PF00136"/>
    </source>
</evidence>
<keyword evidence="4" id="KW-0004">4Fe-4S</keyword>
<comment type="similarity">
    <text evidence="4">Belongs to the DNA polymerase type-B family.</text>
</comment>
<dbReference type="GO" id="GO:0000278">
    <property type="term" value="P:mitotic cell cycle"/>
    <property type="evidence" value="ECO:0007669"/>
    <property type="project" value="TreeGrafter"/>
</dbReference>
<dbReference type="GO" id="GO:0008310">
    <property type="term" value="F:single-stranded DNA 3'-5' DNA exonuclease activity"/>
    <property type="evidence" value="ECO:0007669"/>
    <property type="project" value="TreeGrafter"/>
</dbReference>
<comment type="subcellular location">
    <subcellularLocation>
        <location evidence="4">Nucleus</location>
    </subcellularLocation>
</comment>
<sequence length="128" mass="14878">CVLYDSLQLAHKCILNSFYGYVMRRGARWFSMEMAGIVCYTGSNIITRAREIVDRIGIPLELDTDGIWCVLPSSFPEDFVFQPKDTSKKKVSIEVARCTCTYTKWTRMHMHSQVYVYILTDTKHFTTM</sequence>
<proteinExistence type="inferred from homology"/>
<evidence type="ECO:0000256" key="2">
    <source>
        <dbReference type="ARBA" id="ARBA00022695"/>
    </source>
</evidence>
<dbReference type="GO" id="GO:0006287">
    <property type="term" value="P:base-excision repair, gap-filling"/>
    <property type="evidence" value="ECO:0007669"/>
    <property type="project" value="TreeGrafter"/>
</dbReference>
<dbReference type="GO" id="GO:0008270">
    <property type="term" value="F:zinc ion binding"/>
    <property type="evidence" value="ECO:0007669"/>
    <property type="project" value="UniProtKB-KW"/>
</dbReference>
<reference evidence="6 7" key="1">
    <citation type="submission" date="2011-02" db="EMBL/GenBank/DDBJ databases">
        <title>The Genome Sequence of Sphaeroforma arctica JP610.</title>
        <authorList>
            <consortium name="The Broad Institute Genome Sequencing Platform"/>
            <person name="Russ C."/>
            <person name="Cuomo C."/>
            <person name="Young S.K."/>
            <person name="Zeng Q."/>
            <person name="Gargeya S."/>
            <person name="Alvarado L."/>
            <person name="Berlin A."/>
            <person name="Chapman S.B."/>
            <person name="Chen Z."/>
            <person name="Freedman E."/>
            <person name="Gellesch M."/>
            <person name="Goldberg J."/>
            <person name="Griggs A."/>
            <person name="Gujja S."/>
            <person name="Heilman E."/>
            <person name="Heiman D."/>
            <person name="Howarth C."/>
            <person name="Mehta T."/>
            <person name="Neiman D."/>
            <person name="Pearson M."/>
            <person name="Roberts A."/>
            <person name="Saif S."/>
            <person name="Shea T."/>
            <person name="Shenoy N."/>
            <person name="Sisk P."/>
            <person name="Stolte C."/>
            <person name="Sykes S."/>
            <person name="White J."/>
            <person name="Yandava C."/>
            <person name="Burger G."/>
            <person name="Gray M.W."/>
            <person name="Holland P.W.H."/>
            <person name="King N."/>
            <person name="Lang F.B.F."/>
            <person name="Roger A.J."/>
            <person name="Ruiz-Trillo I."/>
            <person name="Haas B."/>
            <person name="Nusbaum C."/>
            <person name="Birren B."/>
        </authorList>
    </citation>
    <scope>NUCLEOTIDE SEQUENCE [LARGE SCALE GENOMIC DNA]</scope>
    <source>
        <strain evidence="6 7">JP610</strain>
    </source>
</reference>
<keyword evidence="4" id="KW-0411">Iron-sulfur</keyword>
<evidence type="ECO:0000256" key="4">
    <source>
        <dbReference type="RuleBase" id="RU365029"/>
    </source>
</evidence>
<feature type="domain" description="DNA-directed DNA polymerase family B multifunctional" evidence="5">
    <location>
        <begin position="3"/>
        <end position="56"/>
    </location>
</feature>
<keyword evidence="4" id="KW-0539">Nucleus</keyword>
<keyword evidence="4" id="KW-0862">Zinc</keyword>
<dbReference type="GO" id="GO:0003887">
    <property type="term" value="F:DNA-directed DNA polymerase activity"/>
    <property type="evidence" value="ECO:0007669"/>
    <property type="project" value="UniProtKB-KW"/>
</dbReference>
<organism evidence="6 7">
    <name type="scientific">Sphaeroforma arctica JP610</name>
    <dbReference type="NCBI Taxonomy" id="667725"/>
    <lineage>
        <taxon>Eukaryota</taxon>
        <taxon>Ichthyosporea</taxon>
        <taxon>Ichthyophonida</taxon>
        <taxon>Sphaeroforma</taxon>
    </lineage>
</organism>
<dbReference type="RefSeq" id="XP_014144729.1">
    <property type="nucleotide sequence ID" value="XM_014289254.1"/>
</dbReference>
<dbReference type="Gene3D" id="3.90.1600.10">
    <property type="entry name" value="Palm domain of DNA polymerase"/>
    <property type="match status" value="1"/>
</dbReference>
<feature type="non-terminal residue" evidence="6">
    <location>
        <position position="1"/>
    </location>
</feature>
<keyword evidence="4" id="KW-0238">DNA-binding</keyword>
<evidence type="ECO:0000313" key="7">
    <source>
        <dbReference type="Proteomes" id="UP000054560"/>
    </source>
</evidence>
<dbReference type="InterPro" id="IPR023211">
    <property type="entry name" value="DNA_pol_palm_dom_sf"/>
</dbReference>
<accession>A0A0L0F2B3</accession>
<keyword evidence="4" id="KW-0863">Zinc-finger</keyword>
<gene>
    <name evidence="6" type="ORF">SARC_16640</name>
</gene>
<dbReference type="GO" id="GO:0006272">
    <property type="term" value="P:leading strand elongation"/>
    <property type="evidence" value="ECO:0007669"/>
    <property type="project" value="TreeGrafter"/>
</dbReference>
<dbReference type="AlphaFoldDB" id="A0A0L0F2B3"/>
<dbReference type="EC" id="2.7.7.7" evidence="4"/>
<dbReference type="Proteomes" id="UP000054560">
    <property type="component" value="Unassembled WGS sequence"/>
</dbReference>
<dbReference type="InterPro" id="IPR043502">
    <property type="entry name" value="DNA/RNA_pol_sf"/>
</dbReference>
<dbReference type="InterPro" id="IPR029703">
    <property type="entry name" value="POL2"/>
</dbReference>
<keyword evidence="4" id="KW-0479">Metal-binding</keyword>
<dbReference type="GeneID" id="25917144"/>